<keyword evidence="2" id="KW-1185">Reference proteome</keyword>
<sequence>MMTFYITGQTRNISDIEIQLDGNNLGNCSSCYTLSIRKPLPWKSFHVLQEWTLDVPLIEQIILEKFININSVKKTGNLEVLLKNKLTRLYTAYDILLNLSNRLYTGAGLCKKNINLKDCHLILFMDNLVRLKFRADPSPVASWHEADCEGQDDCNCKKERKLTEENFQKELTNLSANEVKMTNSFKKPLSWGFDILWLSIINGEAPDLYDQMSMGPDVEPLEASFASLNLESHNPMEETDLDDTIDYEPPLALNPEQFNIP</sequence>
<reference evidence="1 2" key="1">
    <citation type="submission" date="2020-06" db="EMBL/GenBank/DDBJ databases">
        <authorList>
            <person name="Li R."/>
            <person name="Bekaert M."/>
        </authorList>
    </citation>
    <scope>NUCLEOTIDE SEQUENCE [LARGE SCALE GENOMIC DNA]</scope>
    <source>
        <strain evidence="2">wild</strain>
    </source>
</reference>
<dbReference type="AlphaFoldDB" id="A0A6J8DYG8"/>
<dbReference type="Proteomes" id="UP000507470">
    <property type="component" value="Unassembled WGS sequence"/>
</dbReference>
<organism evidence="1 2">
    <name type="scientific">Mytilus coruscus</name>
    <name type="common">Sea mussel</name>
    <dbReference type="NCBI Taxonomy" id="42192"/>
    <lineage>
        <taxon>Eukaryota</taxon>
        <taxon>Metazoa</taxon>
        <taxon>Spiralia</taxon>
        <taxon>Lophotrochozoa</taxon>
        <taxon>Mollusca</taxon>
        <taxon>Bivalvia</taxon>
        <taxon>Autobranchia</taxon>
        <taxon>Pteriomorphia</taxon>
        <taxon>Mytilida</taxon>
        <taxon>Mytiloidea</taxon>
        <taxon>Mytilidae</taxon>
        <taxon>Mytilinae</taxon>
        <taxon>Mytilus</taxon>
    </lineage>
</organism>
<accession>A0A6J8DYG8</accession>
<evidence type="ECO:0000313" key="2">
    <source>
        <dbReference type="Proteomes" id="UP000507470"/>
    </source>
</evidence>
<dbReference type="OrthoDB" id="10468271at2759"/>
<evidence type="ECO:0000313" key="1">
    <source>
        <dbReference type="EMBL" id="CAC5412813.1"/>
    </source>
</evidence>
<dbReference type="EMBL" id="CACVKT020008097">
    <property type="protein sequence ID" value="CAC5412813.1"/>
    <property type="molecule type" value="Genomic_DNA"/>
</dbReference>
<gene>
    <name evidence="1" type="ORF">MCOR_45788</name>
</gene>
<name>A0A6J8DYG8_MYTCO</name>
<proteinExistence type="predicted"/>
<protein>
    <submittedName>
        <fullName evidence="1">Uncharacterized protein</fullName>
    </submittedName>
</protein>